<evidence type="ECO:0000313" key="4">
    <source>
        <dbReference type="EMBL" id="QGS34891.1"/>
    </source>
</evidence>
<evidence type="ECO:0000259" key="3">
    <source>
        <dbReference type="Pfam" id="PF16640"/>
    </source>
</evidence>
<evidence type="ECO:0000256" key="1">
    <source>
        <dbReference type="SAM" id="MobiDB-lite"/>
    </source>
</evidence>
<dbReference type="KEGG" id="cxe:FOB82_07900"/>
<feature type="domain" description="Bacterial Ig-like" evidence="3">
    <location>
        <begin position="281"/>
        <end position="360"/>
    </location>
</feature>
<accession>A0A6B8TQ69</accession>
<dbReference type="GO" id="GO:0005975">
    <property type="term" value="P:carbohydrate metabolic process"/>
    <property type="evidence" value="ECO:0007669"/>
    <property type="project" value="UniProtKB-ARBA"/>
</dbReference>
<dbReference type="RefSeq" id="WP_155869303.1">
    <property type="nucleotide sequence ID" value="NZ_CP046322.1"/>
</dbReference>
<dbReference type="InterPro" id="IPR032109">
    <property type="entry name" value="Big_3_5"/>
</dbReference>
<dbReference type="InterPro" id="IPR013783">
    <property type="entry name" value="Ig-like_fold"/>
</dbReference>
<feature type="compositionally biased region" description="Low complexity" evidence="1">
    <location>
        <begin position="831"/>
        <end position="844"/>
    </location>
</feature>
<dbReference type="AlphaFoldDB" id="A0A6B8TQ69"/>
<feature type="chain" id="PRO_5025695608" evidence="2">
    <location>
        <begin position="27"/>
        <end position="851"/>
    </location>
</feature>
<protein>
    <submittedName>
        <fullName evidence="4">Ig-like domain repeat protein</fullName>
    </submittedName>
</protein>
<keyword evidence="2" id="KW-0732">Signal</keyword>
<feature type="signal peptide" evidence="2">
    <location>
        <begin position="1"/>
        <end position="26"/>
    </location>
</feature>
<feature type="compositionally biased region" description="Acidic residues" evidence="1">
    <location>
        <begin position="749"/>
        <end position="762"/>
    </location>
</feature>
<dbReference type="EMBL" id="CP046322">
    <property type="protein sequence ID" value="QGS34891.1"/>
    <property type="molecule type" value="Genomic_DNA"/>
</dbReference>
<reference evidence="4 5" key="1">
    <citation type="submission" date="2019-11" db="EMBL/GenBank/DDBJ databases">
        <title>FDA dAtabase for Regulatory Grade micrObial Sequences (FDA-ARGOS): Supporting development and validation of Infectious Disease Dx tests.</title>
        <authorList>
            <person name="Kerrigan L."/>
            <person name="Long C."/>
            <person name="Tallon L."/>
            <person name="Sadzewicz L."/>
            <person name="Vavikolanu K."/>
            <person name="Mehta A."/>
            <person name="Aluvathingal J."/>
            <person name="Nadendla S."/>
            <person name="Yan Y."/>
            <person name="Sichtig H."/>
        </authorList>
    </citation>
    <scope>NUCLEOTIDE SEQUENCE [LARGE SCALE GENOMIC DNA]</scope>
    <source>
        <strain evidence="4 5">FDAARGOS_674</strain>
    </source>
</reference>
<evidence type="ECO:0000256" key="2">
    <source>
        <dbReference type="SAM" id="SignalP"/>
    </source>
</evidence>
<evidence type="ECO:0000313" key="5">
    <source>
        <dbReference type="Proteomes" id="UP000426857"/>
    </source>
</evidence>
<organism evidence="4 5">
    <name type="scientific">Corynebacterium xerosis</name>
    <dbReference type="NCBI Taxonomy" id="1725"/>
    <lineage>
        <taxon>Bacteria</taxon>
        <taxon>Bacillati</taxon>
        <taxon>Actinomycetota</taxon>
        <taxon>Actinomycetes</taxon>
        <taxon>Mycobacteriales</taxon>
        <taxon>Corynebacteriaceae</taxon>
        <taxon>Corynebacterium</taxon>
    </lineage>
</organism>
<feature type="region of interest" description="Disordered" evidence="1">
    <location>
        <begin position="794"/>
        <end position="851"/>
    </location>
</feature>
<dbReference type="Pfam" id="PF16640">
    <property type="entry name" value="Big_3_5"/>
    <property type="match status" value="1"/>
</dbReference>
<sequence>MRKITAFASAAAVAVAGFVVLPMALADEVTNTASMSLTCKATPDRLAGPQTFSADDVSVNVTSPTDVEIGEEFSTTFSIDPVNVELPAFPAGVKLKTASRLKLDFALPEGVTFTGADIDESNANLKGFHVLQVNESGNLDPNGRILRLTSEDNATIGNGPNSSKNTHGGIRYDITGSAIDLKFPVIKLDLRADTAGEKNFGVRTAGAAGTFGADENFLTMNAQTSSVIFVAPNGVWAPTQCSPRASESAPIDPRAGQLATVKVNAGPAATETSLAIDEVAEAVAGQPVELTATVDPADAAGTVVFSSGEHVSAPVEVVDGRATGELTFPESGDYEVTAAFTPANAEAHAASSATRTVTVAGRSANLAVTAAETAPARGHVEATATVEPGATGTVAFRIGEGAEVTADVVDGTATASVPTGTAPGSQTLTAIFRPTTGSPFAPAKAETPIEITAITETSLELSRFDKPVRPGESVTLEARVIPAENTETAAGQVIFTIEGRDIPADVADNRAAIEVIPDRGGDFPVKARFVPADETQTPAEAEGTLTVVAAGDTAITAEAPTGVEPMVEAPTTVTVSPAAAGTVTATIDGRKITAEVNPQDGTATLPLVFPREGEYSVPVEFTPADPRTAKTARTTIDVTVAAPTYDSVSVAFTNEPEGTIGEKHVFRADVTPNAGDKSNVSGFLTLKNNGEKVMKDGAEVRIPVVRGIAEFDMVWPTPGVKSLEGTFVGAEGEALGTGSTTVAIYDENGELPPVDEDEDPDTGGEIPGTGSSDITSFFERLWKFIVDLFTGKLTPGSLGSSDGAPAGSSDRPSADDVTPSQPEQPAEETEAPATDATDGAPSDTESAAAAN</sequence>
<name>A0A6B8TQ69_9CORY</name>
<dbReference type="Gene3D" id="2.60.40.10">
    <property type="entry name" value="Immunoglobulins"/>
    <property type="match status" value="3"/>
</dbReference>
<dbReference type="Proteomes" id="UP000426857">
    <property type="component" value="Chromosome"/>
</dbReference>
<gene>
    <name evidence="4" type="ORF">FOB82_07900</name>
</gene>
<feature type="compositionally biased region" description="Low complexity" evidence="1">
    <location>
        <begin position="795"/>
        <end position="810"/>
    </location>
</feature>
<proteinExistence type="predicted"/>
<feature type="region of interest" description="Disordered" evidence="1">
    <location>
        <begin position="749"/>
        <end position="772"/>
    </location>
</feature>